<accession>A0A3N6MMY3</accession>
<proteinExistence type="predicted"/>
<reference evidence="1 2" key="1">
    <citation type="submission" date="2018-10" db="EMBL/GenBank/DDBJ databases">
        <title>Natrarchaeobius chitinivorans gen. nov., sp. nov., and Natrarchaeobius haloalkaliphilus sp. nov., alkaliphilic, chitin-utilizing haloarchaea from hypersaline alkaline lakes.</title>
        <authorList>
            <person name="Sorokin D.Y."/>
            <person name="Elcheninov A.G."/>
            <person name="Kostrikina N.A."/>
            <person name="Bale N.J."/>
            <person name="Sinninghe Damste J.S."/>
            <person name="Khijniak T.V."/>
            <person name="Kublanov I.V."/>
            <person name="Toshchakov S.V."/>
        </authorList>
    </citation>
    <scope>NUCLEOTIDE SEQUENCE [LARGE SCALE GENOMIC DNA]</scope>
    <source>
        <strain evidence="1 2">AArcht4T</strain>
    </source>
</reference>
<protein>
    <submittedName>
        <fullName evidence="1">Hsp20/alpha crystallin family protein</fullName>
    </submittedName>
</protein>
<dbReference type="InterPro" id="IPR055551">
    <property type="entry name" value="DUF7127"/>
</dbReference>
<dbReference type="AlphaFoldDB" id="A0A3N6MMY3"/>
<dbReference type="EMBL" id="REGA01000004">
    <property type="protein sequence ID" value="RQG95856.1"/>
    <property type="molecule type" value="Genomic_DNA"/>
</dbReference>
<name>A0A3N6MMY3_NATCH</name>
<comment type="caution">
    <text evidence="1">The sequence shown here is derived from an EMBL/GenBank/DDBJ whole genome shotgun (WGS) entry which is preliminary data.</text>
</comment>
<evidence type="ECO:0000313" key="1">
    <source>
        <dbReference type="EMBL" id="RQG95856.1"/>
    </source>
</evidence>
<organism evidence="1 2">
    <name type="scientific">Natrarchaeobius chitinivorans</name>
    <dbReference type="NCBI Taxonomy" id="1679083"/>
    <lineage>
        <taxon>Archaea</taxon>
        <taxon>Methanobacteriati</taxon>
        <taxon>Methanobacteriota</taxon>
        <taxon>Stenosarchaea group</taxon>
        <taxon>Halobacteria</taxon>
        <taxon>Halobacteriales</taxon>
        <taxon>Natrialbaceae</taxon>
        <taxon>Natrarchaeobius</taxon>
    </lineage>
</organism>
<gene>
    <name evidence="1" type="ORF">EA473_06610</name>
</gene>
<dbReference type="Pfam" id="PF23444">
    <property type="entry name" value="DUF7127"/>
    <property type="match status" value="1"/>
</dbReference>
<dbReference type="Proteomes" id="UP000282323">
    <property type="component" value="Unassembled WGS sequence"/>
</dbReference>
<evidence type="ECO:0000313" key="2">
    <source>
        <dbReference type="Proteomes" id="UP000282323"/>
    </source>
</evidence>
<dbReference type="OrthoDB" id="304071at2157"/>
<sequence length="81" mass="8947">MKLDRFTTETDGPVRRYEYDDSSMLAVDFGPRHDASVDLVDGTVIVVDGDDQYELELPQGAGDAHTFIKNGVLTVEVEADQ</sequence>
<keyword evidence="2" id="KW-1185">Reference proteome</keyword>
<dbReference type="RefSeq" id="WP_124194854.1">
    <property type="nucleotide sequence ID" value="NZ_REGA01000004.1"/>
</dbReference>